<dbReference type="Pfam" id="PF22014">
    <property type="entry name" value="DUF6932"/>
    <property type="match status" value="1"/>
</dbReference>
<organism evidence="1 2">
    <name type="scientific">Legionella beliardensis</name>
    <dbReference type="NCBI Taxonomy" id="91822"/>
    <lineage>
        <taxon>Bacteria</taxon>
        <taxon>Pseudomonadati</taxon>
        <taxon>Pseudomonadota</taxon>
        <taxon>Gammaproteobacteria</taxon>
        <taxon>Legionellales</taxon>
        <taxon>Legionellaceae</taxon>
        <taxon>Legionella</taxon>
    </lineage>
</organism>
<evidence type="ECO:0000313" key="2">
    <source>
        <dbReference type="Proteomes" id="UP000254968"/>
    </source>
</evidence>
<dbReference type="Proteomes" id="UP000254968">
    <property type="component" value="Unassembled WGS sequence"/>
</dbReference>
<reference evidence="1 2" key="1">
    <citation type="submission" date="2018-06" db="EMBL/GenBank/DDBJ databases">
        <authorList>
            <consortium name="Pathogen Informatics"/>
            <person name="Doyle S."/>
        </authorList>
    </citation>
    <scope>NUCLEOTIDE SEQUENCE [LARGE SCALE GENOMIC DNA]</scope>
    <source>
        <strain evidence="1 2">NCTC13315</strain>
    </source>
</reference>
<sequence>MGIPTLQNNELPPGEHLATLDEVAKVYGSSNTRRKKLMNGLRKAANNLKSAGVKTIWLNGSFVTGKKEPNDIDGCWDYHDSVDITILDPVFLGDRVSMKKKYGLDFFIAGITEAGSGLPFTQFFQKNRDGEPKGILVVKLGEL</sequence>
<accession>A0A378JRC7</accession>
<keyword evidence="2" id="KW-1185">Reference proteome</keyword>
<dbReference type="AlphaFoldDB" id="A0A378JRC7"/>
<dbReference type="EMBL" id="UGNV01000005">
    <property type="protein sequence ID" value="STX55751.1"/>
    <property type="molecule type" value="Genomic_DNA"/>
</dbReference>
<proteinExistence type="predicted"/>
<dbReference type="InterPro" id="IPR053860">
    <property type="entry name" value="DUF6932"/>
</dbReference>
<dbReference type="RefSeq" id="WP_115304351.1">
    <property type="nucleotide sequence ID" value="NZ_CAAAHO010000013.1"/>
</dbReference>
<gene>
    <name evidence="1" type="ORF">NCTC13315_03121</name>
</gene>
<name>A0A378JRC7_9GAMM</name>
<dbReference type="OrthoDB" id="572713at2"/>
<protein>
    <submittedName>
        <fullName evidence="1">Uncharacterized protein</fullName>
    </submittedName>
</protein>
<evidence type="ECO:0000313" key="1">
    <source>
        <dbReference type="EMBL" id="STX55751.1"/>
    </source>
</evidence>